<evidence type="ECO:0000313" key="2">
    <source>
        <dbReference type="EMBL" id="MDH0563778.1"/>
    </source>
</evidence>
<reference evidence="2" key="1">
    <citation type="submission" date="2022-09" db="EMBL/GenBank/DDBJ databases">
        <title>Intensive care unit water sources are persistently colonized with multi-drug resistant bacteria and are the site of extensive horizontal gene transfer of antibiotic resistance genes.</title>
        <authorList>
            <person name="Diorio-Toth L."/>
        </authorList>
    </citation>
    <scope>NUCLEOTIDE SEQUENCE</scope>
    <source>
        <strain evidence="2">GD04005</strain>
    </source>
</reference>
<gene>
    <name evidence="2" type="ORF">N7644_08745</name>
</gene>
<dbReference type="EMBL" id="JAOEEO010000001">
    <property type="protein sequence ID" value="MDH0563778.1"/>
    <property type="molecule type" value="Genomic_DNA"/>
</dbReference>
<accession>A0AA42I758</accession>
<evidence type="ECO:0000313" key="3">
    <source>
        <dbReference type="Proteomes" id="UP001159329"/>
    </source>
</evidence>
<sequence length="246" mass="28709">MKKILLAVLLCQCIYGHAENTAIEGCTKEESIETISFMHAVLQACGFNNQAKQKLLLQRMEQMNNEQCNFSSNEIKPDQNLINKQIKELQDSNLSSTEKSKTCKKTTDYFQSTIQEYEDSKKPKYKVGSFDDPNIPAGYVQQCQMHYGRLQQVADMYDDVYFGKMPMALADQSLNGYADMSTTYPYNTFQLKAVEKKIKSIIFSKKDHEKELYKYLHKFEFQCLKDIAEFDKQRMKRNSYHNYSQD</sequence>
<protein>
    <recommendedName>
        <fullName evidence="4">DUF1311 domain-containing protein</fullName>
    </recommendedName>
</protein>
<evidence type="ECO:0000256" key="1">
    <source>
        <dbReference type="SAM" id="SignalP"/>
    </source>
</evidence>
<dbReference type="RefSeq" id="WP_279695098.1">
    <property type="nucleotide sequence ID" value="NZ_JAOEEO010000001.1"/>
</dbReference>
<evidence type="ECO:0008006" key="4">
    <source>
        <dbReference type="Google" id="ProtNLM"/>
    </source>
</evidence>
<proteinExistence type="predicted"/>
<dbReference type="AlphaFoldDB" id="A0AA42I758"/>
<organism evidence="2 3">
    <name type="scientific">Acinetobacter courvalinii</name>
    <dbReference type="NCBI Taxonomy" id="280147"/>
    <lineage>
        <taxon>Bacteria</taxon>
        <taxon>Pseudomonadati</taxon>
        <taxon>Pseudomonadota</taxon>
        <taxon>Gammaproteobacteria</taxon>
        <taxon>Moraxellales</taxon>
        <taxon>Moraxellaceae</taxon>
        <taxon>Acinetobacter</taxon>
    </lineage>
</organism>
<feature type="chain" id="PRO_5041461450" description="DUF1311 domain-containing protein" evidence="1">
    <location>
        <begin position="19"/>
        <end position="246"/>
    </location>
</feature>
<keyword evidence="1" id="KW-0732">Signal</keyword>
<dbReference type="Proteomes" id="UP001159329">
    <property type="component" value="Unassembled WGS sequence"/>
</dbReference>
<comment type="caution">
    <text evidence="2">The sequence shown here is derived from an EMBL/GenBank/DDBJ whole genome shotgun (WGS) entry which is preliminary data.</text>
</comment>
<name>A0AA42I758_9GAMM</name>
<feature type="signal peptide" evidence="1">
    <location>
        <begin position="1"/>
        <end position="18"/>
    </location>
</feature>